<keyword evidence="1" id="KW-0732">Signal</keyword>
<dbReference type="EMBL" id="JAJVCZ030000011">
    <property type="protein sequence ID" value="KAL0254383.1"/>
    <property type="molecule type" value="Genomic_DNA"/>
</dbReference>
<dbReference type="GeneID" id="92013943"/>
<evidence type="ECO:0000313" key="3">
    <source>
        <dbReference type="Proteomes" id="UP001430584"/>
    </source>
</evidence>
<feature type="signal peptide" evidence="1">
    <location>
        <begin position="1"/>
        <end position="19"/>
    </location>
</feature>
<evidence type="ECO:0000256" key="1">
    <source>
        <dbReference type="SAM" id="SignalP"/>
    </source>
</evidence>
<evidence type="ECO:0000313" key="2">
    <source>
        <dbReference type="EMBL" id="KAL0254383.1"/>
    </source>
</evidence>
<protein>
    <recommendedName>
        <fullName evidence="4">Hydrophobin</fullName>
    </recommendedName>
</protein>
<keyword evidence="3" id="KW-1185">Reference proteome</keyword>
<proteinExistence type="predicted"/>
<dbReference type="RefSeq" id="XP_066628254.1">
    <property type="nucleotide sequence ID" value="XM_066781252.1"/>
</dbReference>
<organism evidence="2 3">
    <name type="scientific">Diplodia seriata</name>
    <dbReference type="NCBI Taxonomy" id="420778"/>
    <lineage>
        <taxon>Eukaryota</taxon>
        <taxon>Fungi</taxon>
        <taxon>Dikarya</taxon>
        <taxon>Ascomycota</taxon>
        <taxon>Pezizomycotina</taxon>
        <taxon>Dothideomycetes</taxon>
        <taxon>Dothideomycetes incertae sedis</taxon>
        <taxon>Botryosphaeriales</taxon>
        <taxon>Botryosphaeriaceae</taxon>
        <taxon>Diplodia</taxon>
    </lineage>
</organism>
<sequence>MKASTIISTVVSMAVVASAVPTADNVKVEARTDKSLGGAAQTCSSNQVVSCCNPTDKTTNTGLLAGLLSGSILGNSCVGIGATISRLSVNILSPNSASGVCGNSNSVKCCAGDKNTGLLVVDLDILTCSDIL</sequence>
<accession>A0ABR3C176</accession>
<comment type="caution">
    <text evidence="2">The sequence shown here is derived from an EMBL/GenBank/DDBJ whole genome shotgun (WGS) entry which is preliminary data.</text>
</comment>
<reference evidence="2 3" key="1">
    <citation type="submission" date="2024-02" db="EMBL/GenBank/DDBJ databases">
        <title>De novo assembly and annotation of 12 fungi associated with fruit tree decline syndrome in Ontario, Canada.</title>
        <authorList>
            <person name="Sulman M."/>
            <person name="Ellouze W."/>
            <person name="Ilyukhin E."/>
        </authorList>
    </citation>
    <scope>NUCLEOTIDE SEQUENCE [LARGE SCALE GENOMIC DNA]</scope>
    <source>
        <strain evidence="2 3">FDS-637</strain>
    </source>
</reference>
<evidence type="ECO:0008006" key="4">
    <source>
        <dbReference type="Google" id="ProtNLM"/>
    </source>
</evidence>
<name>A0ABR3C176_9PEZI</name>
<gene>
    <name evidence="2" type="ORF">SLS55_009858</name>
</gene>
<dbReference type="Proteomes" id="UP001430584">
    <property type="component" value="Unassembled WGS sequence"/>
</dbReference>
<feature type="chain" id="PRO_5046499757" description="Hydrophobin" evidence="1">
    <location>
        <begin position="20"/>
        <end position="132"/>
    </location>
</feature>